<reference evidence="6 7" key="1">
    <citation type="submission" date="2020-11" db="EMBL/GenBank/DDBJ databases">
        <title>Taxonomic evaluation of the Bacillus sporothermodurans group of bacteria based on whole genome sequences.</title>
        <authorList>
            <person name="Fiedler G."/>
            <person name="Herbstmann A.-D."/>
            <person name="Doll E."/>
            <person name="Wenning M."/>
            <person name="Brinks E."/>
            <person name="Kabisch J."/>
            <person name="Breitenwieser F."/>
            <person name="Lappann M."/>
            <person name="Boehnlein C."/>
            <person name="Franz C."/>
        </authorList>
    </citation>
    <scope>NUCLEOTIDE SEQUENCE [LARGE SCALE GENOMIC DNA]</scope>
    <source>
        <strain evidence="6 7">JCM 19841</strain>
    </source>
</reference>
<accession>A0ABX7E9F7</accession>
<dbReference type="EMBL" id="CP065425">
    <property type="protein sequence ID" value="QQZ11077.1"/>
    <property type="molecule type" value="Genomic_DNA"/>
</dbReference>
<dbReference type="Proteomes" id="UP000595691">
    <property type="component" value="Chromosome"/>
</dbReference>
<keyword evidence="4 5" id="KW-0472">Membrane</keyword>
<evidence type="ECO:0000313" key="6">
    <source>
        <dbReference type="EMBL" id="QQZ11077.1"/>
    </source>
</evidence>
<feature type="transmembrane region" description="Helical" evidence="5">
    <location>
        <begin position="42"/>
        <end position="63"/>
    </location>
</feature>
<evidence type="ECO:0000256" key="1">
    <source>
        <dbReference type="ARBA" id="ARBA00004141"/>
    </source>
</evidence>
<dbReference type="Pfam" id="PF04140">
    <property type="entry name" value="ICMT"/>
    <property type="match status" value="1"/>
</dbReference>
<evidence type="ECO:0000313" key="7">
    <source>
        <dbReference type="Proteomes" id="UP000595691"/>
    </source>
</evidence>
<dbReference type="InterPro" id="IPR007269">
    <property type="entry name" value="ICMT_MeTrfase"/>
</dbReference>
<dbReference type="RefSeq" id="WP_202780352.1">
    <property type="nucleotide sequence ID" value="NZ_CP065425.1"/>
</dbReference>
<comment type="subcellular location">
    <subcellularLocation>
        <location evidence="1">Membrane</location>
        <topology evidence="1">Multi-pass membrane protein</topology>
    </subcellularLocation>
</comment>
<keyword evidence="3 5" id="KW-1133">Transmembrane helix</keyword>
<feature type="transmembrane region" description="Helical" evidence="5">
    <location>
        <begin position="121"/>
        <end position="147"/>
    </location>
</feature>
<organism evidence="6 7">
    <name type="scientific">Heyndrickxia vini</name>
    <dbReference type="NCBI Taxonomy" id="1476025"/>
    <lineage>
        <taxon>Bacteria</taxon>
        <taxon>Bacillati</taxon>
        <taxon>Bacillota</taxon>
        <taxon>Bacilli</taxon>
        <taxon>Bacillales</taxon>
        <taxon>Bacillaceae</taxon>
        <taxon>Heyndrickxia</taxon>
    </lineage>
</organism>
<keyword evidence="7" id="KW-1185">Reference proteome</keyword>
<dbReference type="Gene3D" id="1.20.120.1630">
    <property type="match status" value="1"/>
</dbReference>
<evidence type="ECO:0000256" key="4">
    <source>
        <dbReference type="ARBA" id="ARBA00023136"/>
    </source>
</evidence>
<evidence type="ECO:0008006" key="8">
    <source>
        <dbReference type="Google" id="ProtNLM"/>
    </source>
</evidence>
<name>A0ABX7E9F7_9BACI</name>
<feature type="transmembrane region" description="Helical" evidence="5">
    <location>
        <begin position="70"/>
        <end position="88"/>
    </location>
</feature>
<dbReference type="PANTHER" id="PTHR43847">
    <property type="entry name" value="BLL3993 PROTEIN"/>
    <property type="match status" value="1"/>
</dbReference>
<keyword evidence="2 5" id="KW-0812">Transmembrane</keyword>
<gene>
    <name evidence="6" type="ORF">I5776_09410</name>
</gene>
<sequence length="189" mass="22528">MFFYFLLIVIIFQRCVELFIAKKNEKCLKNQGAKEYGQKHYIFMVMMHVCFFVSLLIEVPFFAKSISSLWPIWISLFLFTQIGRIWVIQSLGTFWNTKIIVLPEATVISKGPYKYIKHPNYLIVTTELLVIPLMFKAYFTLICFFILNQMILAIRIPYEERVLLNETNYQTISEFPRFLPKLVKRSRLK</sequence>
<protein>
    <recommendedName>
        <fullName evidence="8">Isoprenylcysteine carboxyl methyltransferase</fullName>
    </recommendedName>
</protein>
<evidence type="ECO:0000256" key="5">
    <source>
        <dbReference type="SAM" id="Phobius"/>
    </source>
</evidence>
<evidence type="ECO:0000256" key="2">
    <source>
        <dbReference type="ARBA" id="ARBA00022692"/>
    </source>
</evidence>
<proteinExistence type="predicted"/>
<evidence type="ECO:0000256" key="3">
    <source>
        <dbReference type="ARBA" id="ARBA00022989"/>
    </source>
</evidence>
<dbReference type="PANTHER" id="PTHR43847:SF1">
    <property type="entry name" value="BLL3993 PROTEIN"/>
    <property type="match status" value="1"/>
</dbReference>
<dbReference type="InterPro" id="IPR052527">
    <property type="entry name" value="Metal_cation-efflux_comp"/>
</dbReference>